<dbReference type="PANTHER" id="PTHR24416:SF626">
    <property type="entry name" value="PROTEIN KINASE DOMAIN-CONTAINING PROTEIN-RELATED"/>
    <property type="match status" value="1"/>
</dbReference>
<dbReference type="InterPro" id="IPR001245">
    <property type="entry name" value="Ser-Thr/Tyr_kinase_cat_dom"/>
</dbReference>
<dbReference type="GO" id="GO:0007169">
    <property type="term" value="P:cell surface receptor protein tyrosine kinase signaling pathway"/>
    <property type="evidence" value="ECO:0007669"/>
    <property type="project" value="TreeGrafter"/>
</dbReference>
<dbReference type="PROSITE" id="PS50011">
    <property type="entry name" value="PROTEIN_KINASE_DOM"/>
    <property type="match status" value="1"/>
</dbReference>
<dbReference type="Gene3D" id="1.10.510.10">
    <property type="entry name" value="Transferase(Phosphotransferase) domain 1"/>
    <property type="match status" value="1"/>
</dbReference>
<keyword evidence="1" id="KW-0812">Transmembrane</keyword>
<evidence type="ECO:0000259" key="2">
    <source>
        <dbReference type="PROSITE" id="PS50011"/>
    </source>
</evidence>
<dbReference type="GO" id="GO:0005524">
    <property type="term" value="F:ATP binding"/>
    <property type="evidence" value="ECO:0007669"/>
    <property type="project" value="InterPro"/>
</dbReference>
<dbReference type="STRING" id="135651.G0NN52"/>
<feature type="domain" description="Protein kinase" evidence="2">
    <location>
        <begin position="129"/>
        <end position="327"/>
    </location>
</feature>
<accession>G0NN52</accession>
<dbReference type="InterPro" id="IPR000719">
    <property type="entry name" value="Prot_kinase_dom"/>
</dbReference>
<dbReference type="InterPro" id="IPR020635">
    <property type="entry name" value="Tyr_kinase_cat_dom"/>
</dbReference>
<dbReference type="EMBL" id="GL379912">
    <property type="protein sequence ID" value="EGT34258.1"/>
    <property type="molecule type" value="Genomic_DNA"/>
</dbReference>
<dbReference type="SUPFAM" id="SSF56112">
    <property type="entry name" value="Protein kinase-like (PK-like)"/>
    <property type="match status" value="1"/>
</dbReference>
<dbReference type="Proteomes" id="UP000008068">
    <property type="component" value="Unassembled WGS sequence"/>
</dbReference>
<dbReference type="AlphaFoldDB" id="G0NN52"/>
<dbReference type="InterPro" id="IPR011009">
    <property type="entry name" value="Kinase-like_dom_sf"/>
</dbReference>
<dbReference type="InParanoid" id="G0NN52"/>
<evidence type="ECO:0000313" key="4">
    <source>
        <dbReference type="Proteomes" id="UP000008068"/>
    </source>
</evidence>
<dbReference type="HOGENOM" id="CLU_850542_0_0_1"/>
<keyword evidence="1" id="KW-0472">Membrane</keyword>
<dbReference type="InterPro" id="IPR050122">
    <property type="entry name" value="RTK"/>
</dbReference>
<dbReference type="SMART" id="SM00219">
    <property type="entry name" value="TyrKc"/>
    <property type="match status" value="1"/>
</dbReference>
<evidence type="ECO:0000313" key="3">
    <source>
        <dbReference type="EMBL" id="EGT34258.1"/>
    </source>
</evidence>
<reference evidence="4" key="1">
    <citation type="submission" date="2011-07" db="EMBL/GenBank/DDBJ databases">
        <authorList>
            <consortium name="Caenorhabditis brenneri Sequencing and Analysis Consortium"/>
            <person name="Wilson R.K."/>
        </authorList>
    </citation>
    <scope>NUCLEOTIDE SEQUENCE [LARGE SCALE GENOMIC DNA]</scope>
    <source>
        <strain evidence="4">PB2801</strain>
    </source>
</reference>
<organism evidence="4">
    <name type="scientific">Caenorhabditis brenneri</name>
    <name type="common">Nematode worm</name>
    <dbReference type="NCBI Taxonomy" id="135651"/>
    <lineage>
        <taxon>Eukaryota</taxon>
        <taxon>Metazoa</taxon>
        <taxon>Ecdysozoa</taxon>
        <taxon>Nematoda</taxon>
        <taxon>Chromadorea</taxon>
        <taxon>Rhabditida</taxon>
        <taxon>Rhabditina</taxon>
        <taxon>Rhabditomorpha</taxon>
        <taxon>Rhabditoidea</taxon>
        <taxon>Rhabditidae</taxon>
        <taxon>Peloderinae</taxon>
        <taxon>Caenorhabditis</taxon>
    </lineage>
</organism>
<gene>
    <name evidence="3" type="ORF">CAEBREN_10327</name>
</gene>
<dbReference type="InterPro" id="IPR008266">
    <property type="entry name" value="Tyr_kinase_AS"/>
</dbReference>
<keyword evidence="1" id="KW-1133">Transmembrane helix</keyword>
<proteinExistence type="predicted"/>
<name>G0NN52_CAEBE</name>
<evidence type="ECO:0000256" key="1">
    <source>
        <dbReference type="SAM" id="Phobius"/>
    </source>
</evidence>
<dbReference type="PROSITE" id="PS00109">
    <property type="entry name" value="PROTEIN_KINASE_TYR"/>
    <property type="match status" value="1"/>
</dbReference>
<dbReference type="PANTHER" id="PTHR24416">
    <property type="entry name" value="TYROSINE-PROTEIN KINASE RECEPTOR"/>
    <property type="match status" value="1"/>
</dbReference>
<keyword evidence="4" id="KW-1185">Reference proteome</keyword>
<dbReference type="GO" id="GO:0004714">
    <property type="term" value="F:transmembrane receptor protein tyrosine kinase activity"/>
    <property type="evidence" value="ECO:0007669"/>
    <property type="project" value="TreeGrafter"/>
</dbReference>
<dbReference type="Pfam" id="PF07714">
    <property type="entry name" value="PK_Tyr_Ser-Thr"/>
    <property type="match status" value="1"/>
</dbReference>
<dbReference type="Gene3D" id="3.30.200.20">
    <property type="entry name" value="Phosphorylase Kinase, domain 1"/>
    <property type="match status" value="1"/>
</dbReference>
<dbReference type="GO" id="GO:0005886">
    <property type="term" value="C:plasma membrane"/>
    <property type="evidence" value="ECO:0007669"/>
    <property type="project" value="TreeGrafter"/>
</dbReference>
<protein>
    <recommendedName>
        <fullName evidence="2">Protein kinase domain-containing protein</fullName>
    </recommendedName>
</protein>
<sequence>MSDDLVCFLINAINIRTDFEKCHDLFLEKETSVYKATRFFLFDSMDSHQFTAFMFFLLGSILTAAIGYLLWLASEDKKQTRRRSMSSILHRAISYNDSINLSLASKTFENCVSPRRSLEIFEIDEKDLIKSNSILGRGNFGEVFKWILRRDDILMEVAVKRCRIYTNEQRYLVAKELEIMCMLGRHPNIVGFMGAVTVNPRSSLLVLEYADCGNLLDFLRARRDIFKNQVISENDENGNFPKQRKTYSFIQHPAVISNDLGSLNTLDLVSYAFQIANGMKYLASIMCVHRDLALRNCLVTHNKTIRVADFGLAREQKNEYYRLYHPL</sequence>
<feature type="transmembrane region" description="Helical" evidence="1">
    <location>
        <begin position="50"/>
        <end position="73"/>
    </location>
</feature>
<dbReference type="OrthoDB" id="5912975at2759"/>
<dbReference type="eggNOG" id="KOG0200">
    <property type="taxonomic scope" value="Eukaryota"/>
</dbReference>
<dbReference type="GO" id="GO:0043235">
    <property type="term" value="C:receptor complex"/>
    <property type="evidence" value="ECO:0007669"/>
    <property type="project" value="TreeGrafter"/>
</dbReference>